<proteinExistence type="predicted"/>
<sequence length="247" mass="28692">MNRIVFAVVFLTILLFSINVFAWQSAKTYLQQLPALPENICEASADVIMEWNNSLLVLKNEMIELQEKEKEQMELAKANAPIRMDMFEPANAEKIQQLGEKISVVEDHINKVLTEITLLLIEKGGDVDVKYLAILDPLYQQKKDTQSQGKSTALIDKEIREAQRNKCMEMSAVRKNYLKNYSERLEGLIELGIKGNQLSDEMLRMMYADYTVRRQYGFWLDILIGYVGKLLYVYNDIPVYETEQYNR</sequence>
<name>A0A644VV99_9ZZZZ</name>
<evidence type="ECO:0000256" key="1">
    <source>
        <dbReference type="SAM" id="Coils"/>
    </source>
</evidence>
<gene>
    <name evidence="2" type="ORF">SDC9_40435</name>
</gene>
<organism evidence="2">
    <name type="scientific">bioreactor metagenome</name>
    <dbReference type="NCBI Taxonomy" id="1076179"/>
    <lineage>
        <taxon>unclassified sequences</taxon>
        <taxon>metagenomes</taxon>
        <taxon>ecological metagenomes</taxon>
    </lineage>
</organism>
<keyword evidence="1" id="KW-0175">Coiled coil</keyword>
<feature type="coiled-coil region" evidence="1">
    <location>
        <begin position="48"/>
        <end position="79"/>
    </location>
</feature>
<accession>A0A644VV99</accession>
<protein>
    <submittedName>
        <fullName evidence="2">Uncharacterized protein</fullName>
    </submittedName>
</protein>
<reference evidence="2" key="1">
    <citation type="submission" date="2019-08" db="EMBL/GenBank/DDBJ databases">
        <authorList>
            <person name="Kucharzyk K."/>
            <person name="Murdoch R.W."/>
            <person name="Higgins S."/>
            <person name="Loffler F."/>
        </authorList>
    </citation>
    <scope>NUCLEOTIDE SEQUENCE</scope>
</reference>
<dbReference type="EMBL" id="VSSQ01000422">
    <property type="protein sequence ID" value="MPL94283.1"/>
    <property type="molecule type" value="Genomic_DNA"/>
</dbReference>
<comment type="caution">
    <text evidence="2">The sequence shown here is derived from an EMBL/GenBank/DDBJ whole genome shotgun (WGS) entry which is preliminary data.</text>
</comment>
<evidence type="ECO:0000313" key="2">
    <source>
        <dbReference type="EMBL" id="MPL94283.1"/>
    </source>
</evidence>
<dbReference type="AlphaFoldDB" id="A0A644VV99"/>